<evidence type="ECO:0000256" key="8">
    <source>
        <dbReference type="ARBA" id="ARBA00023163"/>
    </source>
</evidence>
<evidence type="ECO:0000256" key="2">
    <source>
        <dbReference type="ARBA" id="ARBA00022723"/>
    </source>
</evidence>
<keyword evidence="8" id="KW-0804">Transcription</keyword>
<keyword evidence="9" id="KW-0539">Nucleus</keyword>
<reference evidence="13" key="1">
    <citation type="submission" date="2025-08" db="UniProtKB">
        <authorList>
            <consortium name="Ensembl"/>
        </authorList>
    </citation>
    <scope>IDENTIFICATION</scope>
</reference>
<keyword evidence="7" id="KW-0238">DNA-binding</keyword>
<feature type="region of interest" description="Disordered" evidence="11">
    <location>
        <begin position="219"/>
        <end position="309"/>
    </location>
</feature>
<gene>
    <name evidence="13" type="primary">LOC116036372</name>
</gene>
<protein>
    <recommendedName>
        <fullName evidence="12">C2H2-type domain-containing protein</fullName>
    </recommendedName>
</protein>
<dbReference type="Gene3D" id="3.30.160.60">
    <property type="entry name" value="Classic Zinc Finger"/>
    <property type="match status" value="6"/>
</dbReference>
<dbReference type="InterPro" id="IPR013087">
    <property type="entry name" value="Znf_C2H2_type"/>
</dbReference>
<dbReference type="FunFam" id="3.30.160.60:FF:000130">
    <property type="entry name" value="Spalt-like transcription factor 4"/>
    <property type="match status" value="2"/>
</dbReference>
<dbReference type="GO" id="GO:0000785">
    <property type="term" value="C:chromatin"/>
    <property type="evidence" value="ECO:0007669"/>
    <property type="project" value="TreeGrafter"/>
</dbReference>
<evidence type="ECO:0000256" key="7">
    <source>
        <dbReference type="ARBA" id="ARBA00023125"/>
    </source>
</evidence>
<keyword evidence="3" id="KW-0677">Repeat</keyword>
<dbReference type="FunFam" id="3.30.160.60:FF:001289">
    <property type="entry name" value="Zinc finger protein 574"/>
    <property type="match status" value="1"/>
</dbReference>
<comment type="subcellular location">
    <subcellularLocation>
        <location evidence="1">Nucleus</location>
    </subcellularLocation>
</comment>
<organism evidence="13 14">
    <name type="scientific">Sander lucioperca</name>
    <name type="common">Pike-perch</name>
    <name type="synonym">Perca lucioperca</name>
    <dbReference type="NCBI Taxonomy" id="283035"/>
    <lineage>
        <taxon>Eukaryota</taxon>
        <taxon>Metazoa</taxon>
        <taxon>Chordata</taxon>
        <taxon>Craniata</taxon>
        <taxon>Vertebrata</taxon>
        <taxon>Euteleostomi</taxon>
        <taxon>Actinopterygii</taxon>
        <taxon>Neopterygii</taxon>
        <taxon>Teleostei</taxon>
        <taxon>Neoteleostei</taxon>
        <taxon>Acanthomorphata</taxon>
        <taxon>Eupercaria</taxon>
        <taxon>Perciformes</taxon>
        <taxon>Percoidei</taxon>
        <taxon>Percidae</taxon>
        <taxon>Luciopercinae</taxon>
        <taxon>Sander</taxon>
    </lineage>
</organism>
<dbReference type="Pfam" id="PF00096">
    <property type="entry name" value="zf-C2H2"/>
    <property type="match status" value="6"/>
</dbReference>
<keyword evidence="2" id="KW-0479">Metal-binding</keyword>
<reference evidence="13" key="2">
    <citation type="submission" date="2025-09" db="UniProtKB">
        <authorList>
            <consortium name="Ensembl"/>
        </authorList>
    </citation>
    <scope>IDENTIFICATION</scope>
</reference>
<evidence type="ECO:0000313" key="13">
    <source>
        <dbReference type="Ensembl" id="ENSSLUP00000033996.1"/>
    </source>
</evidence>
<accession>A0A8C9Z2G5</accession>
<dbReference type="GO" id="GO:0031519">
    <property type="term" value="C:PcG protein complex"/>
    <property type="evidence" value="ECO:0007669"/>
    <property type="project" value="TreeGrafter"/>
</dbReference>
<dbReference type="GO" id="GO:0000978">
    <property type="term" value="F:RNA polymerase II cis-regulatory region sequence-specific DNA binding"/>
    <property type="evidence" value="ECO:0007669"/>
    <property type="project" value="TreeGrafter"/>
</dbReference>
<evidence type="ECO:0000256" key="9">
    <source>
        <dbReference type="ARBA" id="ARBA00023242"/>
    </source>
</evidence>
<dbReference type="GO" id="GO:0008270">
    <property type="term" value="F:zinc ion binding"/>
    <property type="evidence" value="ECO:0007669"/>
    <property type="project" value="UniProtKB-KW"/>
</dbReference>
<dbReference type="PANTHER" id="PTHR14003:SF23">
    <property type="entry name" value="ZINC FINGER PROTEIN 143"/>
    <property type="match status" value="1"/>
</dbReference>
<name>A0A8C9Z2G5_SANLU</name>
<dbReference type="SUPFAM" id="SSF57667">
    <property type="entry name" value="beta-beta-alpha zinc fingers"/>
    <property type="match status" value="3"/>
</dbReference>
<evidence type="ECO:0000256" key="11">
    <source>
        <dbReference type="SAM" id="MobiDB-lite"/>
    </source>
</evidence>
<dbReference type="GO" id="GO:0005667">
    <property type="term" value="C:transcription regulator complex"/>
    <property type="evidence" value="ECO:0007669"/>
    <property type="project" value="TreeGrafter"/>
</dbReference>
<feature type="domain" description="C2H2-type" evidence="12">
    <location>
        <begin position="443"/>
        <end position="470"/>
    </location>
</feature>
<dbReference type="AlphaFoldDB" id="A0A8C9Z2G5"/>
<feature type="domain" description="C2H2-type" evidence="12">
    <location>
        <begin position="359"/>
        <end position="386"/>
    </location>
</feature>
<evidence type="ECO:0000256" key="6">
    <source>
        <dbReference type="ARBA" id="ARBA00023015"/>
    </source>
</evidence>
<evidence type="ECO:0000256" key="5">
    <source>
        <dbReference type="ARBA" id="ARBA00022833"/>
    </source>
</evidence>
<feature type="domain" description="C2H2-type" evidence="12">
    <location>
        <begin position="471"/>
        <end position="498"/>
    </location>
</feature>
<evidence type="ECO:0000256" key="1">
    <source>
        <dbReference type="ARBA" id="ARBA00004123"/>
    </source>
</evidence>
<keyword evidence="14" id="KW-1185">Reference proteome</keyword>
<dbReference type="FunFam" id="3.30.160.60:FF:002716">
    <property type="entry name" value="Zinc finger protein 212"/>
    <property type="match status" value="1"/>
</dbReference>
<feature type="compositionally biased region" description="Basic and acidic residues" evidence="11">
    <location>
        <begin position="238"/>
        <end position="250"/>
    </location>
</feature>
<keyword evidence="6" id="KW-0805">Transcription regulation</keyword>
<evidence type="ECO:0000256" key="4">
    <source>
        <dbReference type="ARBA" id="ARBA00022771"/>
    </source>
</evidence>
<dbReference type="PROSITE" id="PS00028">
    <property type="entry name" value="ZINC_FINGER_C2H2_1"/>
    <property type="match status" value="5"/>
</dbReference>
<evidence type="ECO:0000259" key="12">
    <source>
        <dbReference type="PROSITE" id="PS50157"/>
    </source>
</evidence>
<dbReference type="SMART" id="SM00355">
    <property type="entry name" value="ZnF_C2H2"/>
    <property type="match status" value="6"/>
</dbReference>
<evidence type="ECO:0000313" key="14">
    <source>
        <dbReference type="Proteomes" id="UP000694568"/>
    </source>
</evidence>
<dbReference type="PROSITE" id="PS50157">
    <property type="entry name" value="ZINC_FINGER_C2H2_2"/>
    <property type="match status" value="6"/>
</dbReference>
<dbReference type="PANTHER" id="PTHR14003">
    <property type="entry name" value="TRANSCRIPTIONAL REPRESSOR PROTEIN YY"/>
    <property type="match status" value="1"/>
</dbReference>
<feature type="domain" description="C2H2-type" evidence="12">
    <location>
        <begin position="387"/>
        <end position="414"/>
    </location>
</feature>
<keyword evidence="4 10" id="KW-0863">Zinc-finger</keyword>
<sequence>MSKVQILRDFVNQRLTAAAEEICELFVRTIAEYEEELVFRSKENQRQQKLLDAAVCNPEVRLHRAASSRLYSPMRGPLPVLPSNVRPHRVPPPTLSSNAWSAGPYQPLMSVTPPTLSQYSASTSSCLSVLPSRSVAVMDNEQDMGPTTHRSYKDVQQLLVVEEDVPPEQQEWSSSLDQEDPEPPYIKEEQEELWTSQEGEQLQGLEEADIKFPFTSVPVKSEEDDEEKAQSSQLHANQTEKNREAERTGADGEDWGGPEPARNSDPDSPLQPATHEKTANSSEYETDDRGDWEETEEPQSGLNFLHNNEVSVSDVEPLQKRTGVQTGGKPFCCSVCGKRFFLKKTLTAHMRLHSEGNHFTCPVCKLVSSNRSTLVKHMRIHTGEKPFICSLCSKQFAQKGHLRRHLSVHTGDKPFSCSVCSKTFTQKGNLKKHMAIHTGEKPFSCSFCSKSFTQKGNLKQHLAVHTGEKPFSCSVCGERFTQKGHLKQHVSIHTVEKPFRFNLD</sequence>
<feature type="domain" description="C2H2-type" evidence="12">
    <location>
        <begin position="331"/>
        <end position="358"/>
    </location>
</feature>
<proteinExistence type="predicted"/>
<evidence type="ECO:0000256" key="3">
    <source>
        <dbReference type="ARBA" id="ARBA00022737"/>
    </source>
</evidence>
<dbReference type="Ensembl" id="ENSSLUT00000035053.1">
    <property type="protein sequence ID" value="ENSSLUP00000033996.1"/>
    <property type="gene ID" value="ENSSLUG00000015110.1"/>
</dbReference>
<feature type="domain" description="C2H2-type" evidence="12">
    <location>
        <begin position="415"/>
        <end position="442"/>
    </location>
</feature>
<feature type="compositionally biased region" description="Polar residues" evidence="11">
    <location>
        <begin position="298"/>
        <end position="309"/>
    </location>
</feature>
<evidence type="ECO:0000256" key="10">
    <source>
        <dbReference type="PROSITE-ProRule" id="PRU00042"/>
    </source>
</evidence>
<feature type="compositionally biased region" description="Acidic residues" evidence="11">
    <location>
        <begin position="284"/>
        <end position="297"/>
    </location>
</feature>
<keyword evidence="5" id="KW-0862">Zinc</keyword>
<dbReference type="GeneTree" id="ENSGT00940000164807"/>
<dbReference type="InterPro" id="IPR036236">
    <property type="entry name" value="Znf_C2H2_sf"/>
</dbReference>
<dbReference type="GO" id="GO:0000981">
    <property type="term" value="F:DNA-binding transcription factor activity, RNA polymerase II-specific"/>
    <property type="evidence" value="ECO:0007669"/>
    <property type="project" value="TreeGrafter"/>
</dbReference>
<dbReference type="FunFam" id="3.30.160.60:FF:000912">
    <property type="entry name" value="Zinc finger protein 660"/>
    <property type="match status" value="1"/>
</dbReference>
<dbReference type="Proteomes" id="UP000694568">
    <property type="component" value="Unplaced"/>
</dbReference>